<dbReference type="PANTHER" id="PTHR46847">
    <property type="entry name" value="D-ALLOSE-BINDING PERIPLASMIC PROTEIN-RELATED"/>
    <property type="match status" value="1"/>
</dbReference>
<keyword evidence="7" id="KW-1185">Reference proteome</keyword>
<dbReference type="InterPro" id="IPR025997">
    <property type="entry name" value="SBP_2_dom"/>
</dbReference>
<dbReference type="Pfam" id="PF13407">
    <property type="entry name" value="Peripla_BP_4"/>
    <property type="match status" value="1"/>
</dbReference>
<dbReference type="EMBL" id="JBHSBV010000005">
    <property type="protein sequence ID" value="MFC4202293.1"/>
    <property type="molecule type" value="Genomic_DNA"/>
</dbReference>
<name>A0ABV8P2R6_9BURK</name>
<comment type="caution">
    <text evidence="6">The sequence shown here is derived from an EMBL/GenBank/DDBJ whole genome shotgun (WGS) entry which is preliminary data.</text>
</comment>
<dbReference type="RefSeq" id="WP_217965801.1">
    <property type="nucleotide sequence ID" value="NZ_JAHTBN010000008.1"/>
</dbReference>
<evidence type="ECO:0000256" key="3">
    <source>
        <dbReference type="ARBA" id="ARBA00022729"/>
    </source>
</evidence>
<feature type="chain" id="PRO_5047224771" evidence="4">
    <location>
        <begin position="25"/>
        <end position="314"/>
    </location>
</feature>
<evidence type="ECO:0000256" key="4">
    <source>
        <dbReference type="SAM" id="SignalP"/>
    </source>
</evidence>
<feature type="signal peptide" evidence="4">
    <location>
        <begin position="1"/>
        <end position="24"/>
    </location>
</feature>
<comment type="similarity">
    <text evidence="2">Belongs to the bacterial solute-binding protein 2 family.</text>
</comment>
<comment type="subcellular location">
    <subcellularLocation>
        <location evidence="1">Cell envelope</location>
    </subcellularLocation>
</comment>
<sequence length="314" mass="33783">MFTRLGRAAAAILLVLGLGAWAQAAPTLGIIGFQMSSETHARVVDAAAAAARAKGWNVQILNSKGDMPTYIRQLETLLLTKPVGIIVAMGKPLQSEDQFKRAKDAGIPLVTVMSGTSPYSLCDIAVNEYVGGARAAIYLLDHLNYRGNILTERFDGNAGTRIRGKILDVVLSENPAVKVLGSHTMARTAAWRDDVSAGMNALLLKNQGKVDGIWASFDGQAYIIDDILQQQGAKKGHPLLVSIDGGQETYRRIADPKSLLTATVAIPFEKMGVKAVDLIDQVAVKKQPAHTGPYLYMDAELVDADNVAQYLKKK</sequence>
<evidence type="ECO:0000256" key="2">
    <source>
        <dbReference type="ARBA" id="ARBA00007639"/>
    </source>
</evidence>
<feature type="domain" description="Periplasmic binding protein" evidence="5">
    <location>
        <begin position="40"/>
        <end position="286"/>
    </location>
</feature>
<dbReference type="Proteomes" id="UP001595848">
    <property type="component" value="Unassembled WGS sequence"/>
</dbReference>
<reference evidence="7" key="1">
    <citation type="journal article" date="2019" name="Int. J. Syst. Evol. Microbiol.">
        <title>The Global Catalogue of Microorganisms (GCM) 10K type strain sequencing project: providing services to taxonomists for standard genome sequencing and annotation.</title>
        <authorList>
            <consortium name="The Broad Institute Genomics Platform"/>
            <consortium name="The Broad Institute Genome Sequencing Center for Infectious Disease"/>
            <person name="Wu L."/>
            <person name="Ma J."/>
        </authorList>
    </citation>
    <scope>NUCLEOTIDE SEQUENCE [LARGE SCALE GENOMIC DNA]</scope>
    <source>
        <strain evidence="7">LMG 24813</strain>
    </source>
</reference>
<organism evidence="6 7">
    <name type="scientific">Candidimonas humi</name>
    <dbReference type="NCBI Taxonomy" id="683355"/>
    <lineage>
        <taxon>Bacteria</taxon>
        <taxon>Pseudomonadati</taxon>
        <taxon>Pseudomonadota</taxon>
        <taxon>Betaproteobacteria</taxon>
        <taxon>Burkholderiales</taxon>
        <taxon>Alcaligenaceae</taxon>
        <taxon>Candidimonas</taxon>
    </lineage>
</organism>
<evidence type="ECO:0000313" key="7">
    <source>
        <dbReference type="Proteomes" id="UP001595848"/>
    </source>
</evidence>
<keyword evidence="3 4" id="KW-0732">Signal</keyword>
<evidence type="ECO:0000259" key="5">
    <source>
        <dbReference type="Pfam" id="PF13407"/>
    </source>
</evidence>
<protein>
    <submittedName>
        <fullName evidence="6">Sugar ABC transporter substrate-binding protein</fullName>
    </submittedName>
</protein>
<accession>A0ABV8P2R6</accession>
<evidence type="ECO:0000256" key="1">
    <source>
        <dbReference type="ARBA" id="ARBA00004196"/>
    </source>
</evidence>
<proteinExistence type="inferred from homology"/>
<gene>
    <name evidence="6" type="ORF">ACFOY1_15145</name>
</gene>
<dbReference type="PANTHER" id="PTHR46847:SF1">
    <property type="entry name" value="D-ALLOSE-BINDING PERIPLASMIC PROTEIN-RELATED"/>
    <property type="match status" value="1"/>
</dbReference>
<evidence type="ECO:0000313" key="6">
    <source>
        <dbReference type="EMBL" id="MFC4202293.1"/>
    </source>
</evidence>